<evidence type="ECO:0000256" key="2">
    <source>
        <dbReference type="ARBA" id="ARBA00004167"/>
    </source>
</evidence>
<keyword evidence="10 13" id="KW-0503">Monooxygenase</keyword>
<dbReference type="PANTHER" id="PTHR24286:SF185">
    <property type="entry name" value="CYTOCHROME P450 87A3-LIKE"/>
    <property type="match status" value="1"/>
</dbReference>
<dbReference type="CDD" id="cd11043">
    <property type="entry name" value="CYP90-like"/>
    <property type="match status" value="1"/>
</dbReference>
<keyword evidence="8 13" id="KW-0560">Oxidoreductase</keyword>
<dbReference type="GO" id="GO:0016132">
    <property type="term" value="P:brassinosteroid biosynthetic process"/>
    <property type="evidence" value="ECO:0000318"/>
    <property type="project" value="GO_Central"/>
</dbReference>
<organism evidence="14">
    <name type="scientific">Nicotiana tabacum</name>
    <name type="common">Common tobacco</name>
    <dbReference type="NCBI Taxonomy" id="4097"/>
    <lineage>
        <taxon>Eukaryota</taxon>
        <taxon>Viridiplantae</taxon>
        <taxon>Streptophyta</taxon>
        <taxon>Embryophyta</taxon>
        <taxon>Tracheophyta</taxon>
        <taxon>Spermatophyta</taxon>
        <taxon>Magnoliopsida</taxon>
        <taxon>eudicotyledons</taxon>
        <taxon>Gunneridae</taxon>
        <taxon>Pentapetalae</taxon>
        <taxon>asterids</taxon>
        <taxon>lamiids</taxon>
        <taxon>Solanales</taxon>
        <taxon>Solanaceae</taxon>
        <taxon>Nicotianoideae</taxon>
        <taxon>Nicotianeae</taxon>
        <taxon>Nicotiana</taxon>
    </lineage>
</organism>
<dbReference type="InterPro" id="IPR017972">
    <property type="entry name" value="Cyt_P450_CS"/>
</dbReference>
<evidence type="ECO:0000256" key="6">
    <source>
        <dbReference type="ARBA" id="ARBA00022723"/>
    </source>
</evidence>
<evidence type="ECO:0000256" key="12">
    <source>
        <dbReference type="PIRSR" id="PIRSR602401-1"/>
    </source>
</evidence>
<dbReference type="GO" id="GO:0004497">
    <property type="term" value="F:monooxygenase activity"/>
    <property type="evidence" value="ECO:0000318"/>
    <property type="project" value="GO_Central"/>
</dbReference>
<dbReference type="SUPFAM" id="SSF48264">
    <property type="entry name" value="Cytochrome P450"/>
    <property type="match status" value="1"/>
</dbReference>
<keyword evidence="9 12" id="KW-0408">Iron</keyword>
<evidence type="ECO:0000256" key="13">
    <source>
        <dbReference type="RuleBase" id="RU000461"/>
    </source>
</evidence>
<evidence type="ECO:0000313" key="14">
    <source>
        <dbReference type="RefSeq" id="XP_016460703.1"/>
    </source>
</evidence>
<evidence type="ECO:0000256" key="5">
    <source>
        <dbReference type="ARBA" id="ARBA00022692"/>
    </source>
</evidence>
<protein>
    <submittedName>
        <fullName evidence="14">Cytochrome P450 87A3-like</fullName>
    </submittedName>
</protein>
<dbReference type="OMA" id="PEINYYV"/>
<sequence length="483" mass="55071">MWNIGLWLVAVIVVGISRWVYKWRNPKCKGVLPPGSMGLPFIGESIQYFSSHSYEGIPPFIAERTARYGGLFKTSILGQPVVISTDPEINYYVFQQENNLFQCWYTKSASDLLGEQGLNVHGGAVHKYLRNLVLFLVGQQSLKGNLMSEIDLITRKHLDWWAERGKIEVKEAVEIMLFTFIAKKTLGLEEQEALELREHYKAFFGGFLSFPLNVPGTAYHACLQGRKNIVKVIKDILKKKQSSKEKANQDFLDHMLKEVENEESLLTEEITVDLVLLLLFAAYETTSSSITLLFKYLNSHPEVLTELTEEHESILKRRTDEGALISWLEYKSMSFTNMVINETVRLANIAPGIFRITLKDVQIKGYTIPAGWTFVVCPSSVHLDPNKYEDPLTFNPWRWKGEELHKGSKKFMAFGGGVRLCAGADLSKMQTAIFLHYLLTNYRWKVTNEGNVTRQPGLIFKKGLHIEISKNQGEKNTGNYCLR</sequence>
<comment type="similarity">
    <text evidence="3 13">Belongs to the cytochrome P450 family.</text>
</comment>
<dbReference type="InterPro" id="IPR001128">
    <property type="entry name" value="Cyt_P450"/>
</dbReference>
<name>A0A1S3Z8H7_TOBAC</name>
<dbReference type="STRING" id="4097.A0A1S3Z8H7"/>
<dbReference type="PRINTS" id="PR00385">
    <property type="entry name" value="P450"/>
</dbReference>
<dbReference type="GO" id="GO:0020037">
    <property type="term" value="F:heme binding"/>
    <property type="evidence" value="ECO:0007669"/>
    <property type="project" value="InterPro"/>
</dbReference>
<dbReference type="SMR" id="A0A1S3Z8H7"/>
<dbReference type="FunFam" id="1.10.630.10:FF:000020">
    <property type="entry name" value="Cytochrome P450 family protein"/>
    <property type="match status" value="1"/>
</dbReference>
<dbReference type="GO" id="GO:0016705">
    <property type="term" value="F:oxidoreductase activity, acting on paired donors, with incorporation or reduction of molecular oxygen"/>
    <property type="evidence" value="ECO:0007669"/>
    <property type="project" value="InterPro"/>
</dbReference>
<dbReference type="PRINTS" id="PR00463">
    <property type="entry name" value="EP450I"/>
</dbReference>
<dbReference type="GO" id="GO:0016020">
    <property type="term" value="C:membrane"/>
    <property type="evidence" value="ECO:0007669"/>
    <property type="project" value="UniProtKB-SubCell"/>
</dbReference>
<dbReference type="PROSITE" id="PS00086">
    <property type="entry name" value="CYTOCHROME_P450"/>
    <property type="match status" value="1"/>
</dbReference>
<evidence type="ECO:0000256" key="1">
    <source>
        <dbReference type="ARBA" id="ARBA00001971"/>
    </source>
</evidence>
<accession>A0A1S3Z8H7</accession>
<comment type="subcellular location">
    <subcellularLocation>
        <location evidence="2">Membrane</location>
        <topology evidence="2">Single-pass membrane protein</topology>
    </subcellularLocation>
</comment>
<dbReference type="AlphaFoldDB" id="A0A1S3Z8H7"/>
<evidence type="ECO:0000256" key="7">
    <source>
        <dbReference type="ARBA" id="ARBA00022989"/>
    </source>
</evidence>
<dbReference type="RefSeq" id="XP_016460703.1">
    <property type="nucleotide sequence ID" value="XM_016605217.1"/>
</dbReference>
<dbReference type="PaxDb" id="4097-A0A1S3Z8H7"/>
<dbReference type="GO" id="GO:0005506">
    <property type="term" value="F:iron ion binding"/>
    <property type="evidence" value="ECO:0007669"/>
    <property type="project" value="InterPro"/>
</dbReference>
<evidence type="ECO:0000256" key="11">
    <source>
        <dbReference type="ARBA" id="ARBA00023136"/>
    </source>
</evidence>
<dbReference type="Gene3D" id="1.10.630.10">
    <property type="entry name" value="Cytochrome P450"/>
    <property type="match status" value="1"/>
</dbReference>
<dbReference type="OrthoDB" id="1372046at2759"/>
<feature type="binding site" description="axial binding residue" evidence="12">
    <location>
        <position position="421"/>
    </location>
    <ligand>
        <name>heme</name>
        <dbReference type="ChEBI" id="CHEBI:30413"/>
    </ligand>
    <ligandPart>
        <name>Fe</name>
        <dbReference type="ChEBI" id="CHEBI:18248"/>
    </ligandPart>
</feature>
<evidence type="ECO:0000256" key="10">
    <source>
        <dbReference type="ARBA" id="ARBA00023033"/>
    </source>
</evidence>
<keyword evidence="4 12" id="KW-0349">Heme</keyword>
<keyword evidence="6 12" id="KW-0479">Metal-binding</keyword>
<evidence type="ECO:0000256" key="8">
    <source>
        <dbReference type="ARBA" id="ARBA00023002"/>
    </source>
</evidence>
<proteinExistence type="inferred from homology"/>
<evidence type="ECO:0000256" key="4">
    <source>
        <dbReference type="ARBA" id="ARBA00022617"/>
    </source>
</evidence>
<dbReference type="InterPro" id="IPR002401">
    <property type="entry name" value="Cyt_P450_E_grp-I"/>
</dbReference>
<dbReference type="KEGG" id="nta:107784146"/>
<keyword evidence="5" id="KW-0812">Transmembrane</keyword>
<dbReference type="PANTHER" id="PTHR24286">
    <property type="entry name" value="CYTOCHROME P450 26"/>
    <property type="match status" value="1"/>
</dbReference>
<dbReference type="InterPro" id="IPR036396">
    <property type="entry name" value="Cyt_P450_sf"/>
</dbReference>
<comment type="cofactor">
    <cofactor evidence="1 12">
        <name>heme</name>
        <dbReference type="ChEBI" id="CHEBI:30413"/>
    </cofactor>
</comment>
<keyword evidence="7" id="KW-1133">Transmembrane helix</keyword>
<dbReference type="GO" id="GO:0010268">
    <property type="term" value="P:brassinosteroid homeostasis"/>
    <property type="evidence" value="ECO:0000318"/>
    <property type="project" value="GO_Central"/>
</dbReference>
<reference evidence="14" key="1">
    <citation type="submission" date="2025-08" db="UniProtKB">
        <authorList>
            <consortium name="RefSeq"/>
        </authorList>
    </citation>
    <scope>IDENTIFICATION</scope>
</reference>
<dbReference type="Pfam" id="PF00067">
    <property type="entry name" value="p450"/>
    <property type="match status" value="1"/>
</dbReference>
<gene>
    <name evidence="14" type="primary">LOC107784146</name>
</gene>
<keyword evidence="11" id="KW-0472">Membrane</keyword>
<evidence type="ECO:0000256" key="3">
    <source>
        <dbReference type="ARBA" id="ARBA00010617"/>
    </source>
</evidence>
<evidence type="ECO:0000256" key="9">
    <source>
        <dbReference type="ARBA" id="ARBA00023004"/>
    </source>
</evidence>